<dbReference type="STRING" id="31234.E3MXP1"/>
<keyword evidence="3" id="KW-0347">Helicase</keyword>
<evidence type="ECO:0000256" key="3">
    <source>
        <dbReference type="ARBA" id="ARBA00022806"/>
    </source>
</evidence>
<keyword evidence="8" id="KW-1185">Reference proteome</keyword>
<dbReference type="HOGENOM" id="CLU_005949_0_0_1"/>
<evidence type="ECO:0000256" key="5">
    <source>
        <dbReference type="SAM" id="MobiDB-lite"/>
    </source>
</evidence>
<feature type="domain" description="DNA2/NAM7 helicase-like C-terminal" evidence="6">
    <location>
        <begin position="996"/>
        <end position="1171"/>
    </location>
</feature>
<dbReference type="GO" id="GO:0005524">
    <property type="term" value="F:ATP binding"/>
    <property type="evidence" value="ECO:0007669"/>
    <property type="project" value="UniProtKB-KW"/>
</dbReference>
<dbReference type="InterPro" id="IPR050534">
    <property type="entry name" value="Coronavir_polyprotein_1ab"/>
</dbReference>
<dbReference type="OrthoDB" id="5851052at2759"/>
<feature type="compositionally biased region" description="Polar residues" evidence="5">
    <location>
        <begin position="90"/>
        <end position="101"/>
    </location>
</feature>
<evidence type="ECO:0000313" key="8">
    <source>
        <dbReference type="Proteomes" id="UP000008281"/>
    </source>
</evidence>
<evidence type="ECO:0000256" key="4">
    <source>
        <dbReference type="ARBA" id="ARBA00022840"/>
    </source>
</evidence>
<dbReference type="EMBL" id="DS268492">
    <property type="protein sequence ID" value="EFP11678.1"/>
    <property type="molecule type" value="Genomic_DNA"/>
</dbReference>
<evidence type="ECO:0000313" key="7">
    <source>
        <dbReference type="EMBL" id="EFP11678.1"/>
    </source>
</evidence>
<dbReference type="CDD" id="cd18808">
    <property type="entry name" value="SF1_C_Upf1"/>
    <property type="match status" value="1"/>
</dbReference>
<dbReference type="GO" id="GO:0043139">
    <property type="term" value="F:5'-3' DNA helicase activity"/>
    <property type="evidence" value="ECO:0007669"/>
    <property type="project" value="TreeGrafter"/>
</dbReference>
<dbReference type="Pfam" id="PF13087">
    <property type="entry name" value="AAA_12"/>
    <property type="match status" value="1"/>
</dbReference>
<dbReference type="FunCoup" id="E3MXP1">
    <property type="interactions" value="1621"/>
</dbReference>
<evidence type="ECO:0000259" key="6">
    <source>
        <dbReference type="Pfam" id="PF13087"/>
    </source>
</evidence>
<organism evidence="8">
    <name type="scientific">Caenorhabditis remanei</name>
    <name type="common">Caenorhabditis vulgaris</name>
    <dbReference type="NCBI Taxonomy" id="31234"/>
    <lineage>
        <taxon>Eukaryota</taxon>
        <taxon>Metazoa</taxon>
        <taxon>Ecdysozoa</taxon>
        <taxon>Nematoda</taxon>
        <taxon>Chromadorea</taxon>
        <taxon>Rhabditida</taxon>
        <taxon>Rhabditina</taxon>
        <taxon>Rhabditomorpha</taxon>
        <taxon>Rhabditoidea</taxon>
        <taxon>Rhabditidae</taxon>
        <taxon>Peloderinae</taxon>
        <taxon>Caenorhabditis</taxon>
    </lineage>
</organism>
<dbReference type="Gene3D" id="3.40.50.300">
    <property type="entry name" value="P-loop containing nucleotide triphosphate hydrolases"/>
    <property type="match status" value="2"/>
</dbReference>
<name>E3MXP1_CAERE</name>
<dbReference type="InterPro" id="IPR027417">
    <property type="entry name" value="P-loop_NTPase"/>
</dbReference>
<accession>E3MXP1</accession>
<keyword evidence="2" id="KW-0378">Hydrolase</keyword>
<dbReference type="SUPFAM" id="SSF52540">
    <property type="entry name" value="P-loop containing nucleoside triphosphate hydrolases"/>
    <property type="match status" value="1"/>
</dbReference>
<dbReference type="AlphaFoldDB" id="E3MXP1"/>
<feature type="compositionally biased region" description="Basic and acidic residues" evidence="5">
    <location>
        <begin position="102"/>
        <end position="112"/>
    </location>
</feature>
<reference evidence="7" key="1">
    <citation type="submission" date="2007-07" db="EMBL/GenBank/DDBJ databases">
        <title>PCAP assembly of the Caenorhabditis remanei genome.</title>
        <authorList>
            <consortium name="The Caenorhabditis remanei Sequencing Consortium"/>
            <person name="Wilson R.K."/>
        </authorList>
    </citation>
    <scope>NUCLEOTIDE SEQUENCE [LARGE SCALE GENOMIC DNA]</scope>
    <source>
        <strain evidence="7">PB4641</strain>
    </source>
</reference>
<dbReference type="PANTHER" id="PTHR43788:SF16">
    <property type="entry name" value="HELICASE WITH ZINC FINGER 2"/>
    <property type="match status" value="1"/>
</dbReference>
<dbReference type="InParanoid" id="E3MXP1"/>
<dbReference type="OMA" id="FANCSEM"/>
<evidence type="ECO:0000256" key="2">
    <source>
        <dbReference type="ARBA" id="ARBA00022801"/>
    </source>
</evidence>
<evidence type="ECO:0000256" key="1">
    <source>
        <dbReference type="ARBA" id="ARBA00022741"/>
    </source>
</evidence>
<dbReference type="GO" id="GO:0016787">
    <property type="term" value="F:hydrolase activity"/>
    <property type="evidence" value="ECO:0007669"/>
    <property type="project" value="UniProtKB-KW"/>
</dbReference>
<keyword evidence="4" id="KW-0067">ATP-binding</keyword>
<dbReference type="InterPro" id="IPR041679">
    <property type="entry name" value="DNA2/NAM7-like_C"/>
</dbReference>
<protein>
    <recommendedName>
        <fullName evidence="6">DNA2/NAM7 helicase-like C-terminal domain-containing protein</fullName>
    </recommendedName>
</protein>
<dbReference type="eggNOG" id="KOG1801">
    <property type="taxonomic scope" value="Eukaryota"/>
</dbReference>
<sequence length="1205" mass="134187">MFCGEGRGLRIERRQGTVRDCLVGSEAVTEFRASGEAVTEFRASGEAVTNFGLRKRKLLRISGFGNRSYYEFRASENGFGSCYEFRASETGTKLDPTSSSEQARDNRPEHGAQEGVETWADHRVSPSTASLGAAAAASSLPTVKPSDVSVALSITQNPQTSGSLSFGSKATVNANPDVEMEVIPDPREIAGVNGPLQYLANEKGEPVAKTDEDMEIPSIDESWAVQVEMEAIDEDALLGPQKENQEEEPPAKKAVHPFQRYYVTSTRSEEPPKCPALKAIKGESLDSLQSFREATAECIQKPEGFPEHPLEDFKGKEVPETKFCSFSPPRPYAIYQIVDRDGASMTLTPMHPELVANDRPDLFYVWLTNTAFDTYSQKFANCSEMYKGDLIFVQKLARKPGKSPEDIKRDFVKVLDPKEHNYWRVIEYRMVPRNIWRRQEALSMGRNGRDYNKKETAFAINHIGSIAYFPTKKLNKKKVDGVWMEADVFAPVATAGKLMSSIDPSYRVTVTKEVSLITPTWTFDPTILSITEMEQEGATHLDSIPVFFRNNRMTKENLESFARAVKLGIHGQVALQTERYDNRAYPTEVVSATQGLSGLIITAPLPSPPGRMISLAKWRRGVHLSLDFARCTFSAVSLSTVIEGEAAMLRCRLIHSGHVDFTPEQLVGQEVVVRQKKVEADDLMRLATGNLTVPDDISGSTALRVLAALHGGFTLPELQIPENDCQWTAGTVSLTPEQGKIYTLLQNPDMKAALVDCAPGTGKTTALVASLCRHASTDTKGWIIVGAMSNAATAQAVQAWKKVDRLVPGVRLVTAKNRNRMDPELQTDYDYPVLWPRVLIEAVIRVNQPGINTLSPLMESAVRHLFAHQFMHKQDIVNSSIHKALKLGYKTNKPTHTIFQTFLEIHKPQLFFGTVVSVRLFFSSELWLRLNTDRVTTTVFDESSQLPRYSLVPMIYTFTKSRFVFIGDSRQLAPYAEQAVPEKLKSIGIGLPFIEAVKQKRAPVIRLNRVFRCPGEITDLVSKLYYDGMLSGKDRVSPVPILQGLRLPSSFPLLLISAETRERRDGTSFVNDAEAEVVVQLVEQWKTAKKEDEKAAVLCLYLAQAANVSRRLDSDVYVNTVDASQGAEYDLVFLLTTRTENVATCRFINDATRINVGLTRSKQATIVIGDRRNLSGAQEWKRVLELMPEEAKLEAKLEDFASQSN</sequence>
<dbReference type="Proteomes" id="UP000008281">
    <property type="component" value="Unassembled WGS sequence"/>
</dbReference>
<dbReference type="InterPro" id="IPR047187">
    <property type="entry name" value="SF1_C_Upf1"/>
</dbReference>
<gene>
    <name evidence="7" type="ORF">CRE_27772</name>
</gene>
<keyword evidence="1" id="KW-0547">Nucleotide-binding</keyword>
<dbReference type="PANTHER" id="PTHR43788">
    <property type="entry name" value="DNA2/NAM7 HELICASE FAMILY MEMBER"/>
    <property type="match status" value="1"/>
</dbReference>
<proteinExistence type="predicted"/>
<feature type="region of interest" description="Disordered" evidence="5">
    <location>
        <begin position="90"/>
        <end position="113"/>
    </location>
</feature>